<keyword evidence="2" id="KW-1185">Reference proteome</keyword>
<gene>
    <name evidence="1" type="ORF">KQ656_01070</name>
</gene>
<evidence type="ECO:0000313" key="2">
    <source>
        <dbReference type="Proteomes" id="UP000770161"/>
    </source>
</evidence>
<dbReference type="EMBL" id="JAHLZN010000001">
    <property type="protein sequence ID" value="MBU6112525.1"/>
    <property type="molecule type" value="Genomic_DNA"/>
</dbReference>
<dbReference type="Proteomes" id="UP000770161">
    <property type="component" value="Unassembled WGS sequence"/>
</dbReference>
<accession>A0ABS6GT51</accession>
<sequence>MKIYLITLTISLITLFIFIKRAYKISSVQDTVEPPIDYESTQAYKDNEVWFSGMGRC</sequence>
<comment type="caution">
    <text evidence="1">The sequence shown here is derived from an EMBL/GenBank/DDBJ whole genome shotgun (WGS) entry which is preliminary data.</text>
</comment>
<reference evidence="1 2" key="1">
    <citation type="submission" date="2021-06" db="EMBL/GenBank/DDBJ databases">
        <title>Staphylococcus lentus K169 genome sequencing.</title>
        <authorList>
            <person name="Sundareshan S."/>
            <person name="Akhila D.S."/>
            <person name="Prachi D."/>
            <person name="Sivakumar R."/>
            <person name="Rajendhran J."/>
            <person name="Isloor S."/>
            <person name="Hegde N.R."/>
        </authorList>
    </citation>
    <scope>NUCLEOTIDE SEQUENCE [LARGE SCALE GENOMIC DNA]</scope>
    <source>
        <strain evidence="1 2">K169</strain>
    </source>
</reference>
<organism evidence="1 2">
    <name type="scientific">Mammaliicoccus lentus</name>
    <name type="common">Staphylococcus lentus</name>
    <dbReference type="NCBI Taxonomy" id="42858"/>
    <lineage>
        <taxon>Bacteria</taxon>
        <taxon>Bacillati</taxon>
        <taxon>Bacillota</taxon>
        <taxon>Bacilli</taxon>
        <taxon>Bacillales</taxon>
        <taxon>Staphylococcaceae</taxon>
        <taxon>Mammaliicoccus</taxon>
    </lineage>
</organism>
<evidence type="ECO:0000313" key="1">
    <source>
        <dbReference type="EMBL" id="MBU6112525.1"/>
    </source>
</evidence>
<name>A0ABS6GT51_MAMLE</name>
<dbReference type="RefSeq" id="WP_216683172.1">
    <property type="nucleotide sequence ID" value="NZ_JAHLZN010000001.1"/>
</dbReference>
<proteinExistence type="predicted"/>
<protein>
    <submittedName>
        <fullName evidence="1">Uncharacterized protein</fullName>
    </submittedName>
</protein>